<dbReference type="GO" id="GO:0016051">
    <property type="term" value="P:carbohydrate biosynthetic process"/>
    <property type="evidence" value="ECO:0007669"/>
    <property type="project" value="InterPro"/>
</dbReference>
<dbReference type="InterPro" id="IPR051690">
    <property type="entry name" value="PseI-like"/>
</dbReference>
<evidence type="ECO:0000313" key="3">
    <source>
        <dbReference type="EMBL" id="CCO23446.1"/>
    </source>
</evidence>
<protein>
    <submittedName>
        <fullName evidence="3">N-acetylneuraminic acid synthase domain protein</fullName>
    </submittedName>
</protein>
<evidence type="ECO:0000256" key="1">
    <source>
        <dbReference type="SAM" id="MobiDB-lite"/>
    </source>
</evidence>
<dbReference type="Proteomes" id="UP000010808">
    <property type="component" value="Chromosome"/>
</dbReference>
<dbReference type="PATRIC" id="fig|1121451.3.peg.1418"/>
<dbReference type="HOGENOM" id="CLU_040465_0_2_7"/>
<dbReference type="OrthoDB" id="9781701at2"/>
<dbReference type="Gene3D" id="3.20.20.70">
    <property type="entry name" value="Aldolase class I"/>
    <property type="match status" value="1"/>
</dbReference>
<dbReference type="EMBL" id="FO203522">
    <property type="protein sequence ID" value="CCO23446.1"/>
    <property type="molecule type" value="Genomic_DNA"/>
</dbReference>
<keyword evidence="4" id="KW-1185">Reference proteome</keyword>
<feature type="compositionally biased region" description="Basic and acidic residues" evidence="1">
    <location>
        <begin position="261"/>
        <end position="272"/>
    </location>
</feature>
<evidence type="ECO:0000259" key="2">
    <source>
        <dbReference type="Pfam" id="PF03102"/>
    </source>
</evidence>
<reference evidence="3 4" key="1">
    <citation type="submission" date="2012-10" db="EMBL/GenBank/DDBJ databases">
        <authorList>
            <person name="Genoscope - CEA"/>
        </authorList>
    </citation>
    <scope>NUCLEOTIDE SEQUENCE [LARGE SCALE GENOMIC DNA]</scope>
    <source>
        <strain evidence="4">AM13 / DSM 14728</strain>
    </source>
</reference>
<evidence type="ECO:0000313" key="4">
    <source>
        <dbReference type="Proteomes" id="UP000010808"/>
    </source>
</evidence>
<dbReference type="STRING" id="1121451.DESAM_21165"/>
<dbReference type="KEGG" id="dhy:DESAM_21165"/>
<dbReference type="GO" id="GO:0047444">
    <property type="term" value="F:N-acylneuraminate-9-phosphate synthase activity"/>
    <property type="evidence" value="ECO:0007669"/>
    <property type="project" value="TreeGrafter"/>
</dbReference>
<dbReference type="RefSeq" id="WP_015336050.1">
    <property type="nucleotide sequence ID" value="NC_020055.1"/>
</dbReference>
<dbReference type="AlphaFoldDB" id="L0RD33"/>
<accession>L0RD33</accession>
<dbReference type="Pfam" id="PF03102">
    <property type="entry name" value="NeuB"/>
    <property type="match status" value="1"/>
</dbReference>
<proteinExistence type="predicted"/>
<sequence length="289" mass="32305">MSSPLFISEVSSNHAGDIERCFKFIETSARIGCDGVKFQLFKIDELFAPEILLKSEDHRRRKEWELPEEFIPHIAKRCRDCGISFSCTPFYLQAVETLAPYVDFFKIASYELLWKDLLTACACTGKPVVVSTGMAEMGEVIKAVDVIRNAGCRDLTLLHCVSGYPAPFEEANLSVMDVLRKNFSCKVGWSDHTVQEGVIQRAVHKYDADIIEFHLDLDEEGAEFSAGHCWLPHQIERVISSVRIGGGCDGDGKKVPSAAEFSDREWRADPADGLRPLKSIRGSWNPDAS</sequence>
<organism evidence="3 4">
    <name type="scientific">Maridesulfovibrio hydrothermalis AM13 = DSM 14728</name>
    <dbReference type="NCBI Taxonomy" id="1121451"/>
    <lineage>
        <taxon>Bacteria</taxon>
        <taxon>Pseudomonadati</taxon>
        <taxon>Thermodesulfobacteriota</taxon>
        <taxon>Desulfovibrionia</taxon>
        <taxon>Desulfovibrionales</taxon>
        <taxon>Desulfovibrionaceae</taxon>
        <taxon>Maridesulfovibrio</taxon>
    </lineage>
</organism>
<dbReference type="InterPro" id="IPR013785">
    <property type="entry name" value="Aldolase_TIM"/>
</dbReference>
<gene>
    <name evidence="3" type="ORF">DESAM_21165</name>
</gene>
<dbReference type="PANTHER" id="PTHR42966">
    <property type="entry name" value="N-ACETYLNEURAMINATE SYNTHASE"/>
    <property type="match status" value="1"/>
</dbReference>
<dbReference type="InterPro" id="IPR013132">
    <property type="entry name" value="PseI/NeuA/B-like_N"/>
</dbReference>
<feature type="region of interest" description="Disordered" evidence="1">
    <location>
        <begin position="253"/>
        <end position="289"/>
    </location>
</feature>
<name>L0RD33_9BACT</name>
<dbReference type="eggNOG" id="COG2089">
    <property type="taxonomic scope" value="Bacteria"/>
</dbReference>
<feature type="domain" description="PseI/NeuA/B-like" evidence="2">
    <location>
        <begin position="25"/>
        <end position="247"/>
    </location>
</feature>
<dbReference type="PANTHER" id="PTHR42966:SF1">
    <property type="entry name" value="SIALIC ACID SYNTHASE"/>
    <property type="match status" value="1"/>
</dbReference>
<dbReference type="SUPFAM" id="SSF51569">
    <property type="entry name" value="Aldolase"/>
    <property type="match status" value="1"/>
</dbReference>